<organism evidence="1 2">
    <name type="scientific">Ktedonosporobacter rubrisoli</name>
    <dbReference type="NCBI Taxonomy" id="2509675"/>
    <lineage>
        <taxon>Bacteria</taxon>
        <taxon>Bacillati</taxon>
        <taxon>Chloroflexota</taxon>
        <taxon>Ktedonobacteria</taxon>
        <taxon>Ktedonobacterales</taxon>
        <taxon>Ktedonosporobacteraceae</taxon>
        <taxon>Ktedonosporobacter</taxon>
    </lineage>
</organism>
<protein>
    <submittedName>
        <fullName evidence="1">Uncharacterized protein</fullName>
    </submittedName>
</protein>
<dbReference type="AlphaFoldDB" id="A0A4P6JXC1"/>
<reference evidence="1 2" key="1">
    <citation type="submission" date="2019-01" db="EMBL/GenBank/DDBJ databases">
        <title>Ktedonosporobacter rubrisoli SCAWS-G2.</title>
        <authorList>
            <person name="Huang Y."/>
            <person name="Yan B."/>
        </authorList>
    </citation>
    <scope>NUCLEOTIDE SEQUENCE [LARGE SCALE GENOMIC DNA]</scope>
    <source>
        <strain evidence="1 2">SCAWS-G2</strain>
    </source>
</reference>
<accession>A0A4P6JXC1</accession>
<keyword evidence="2" id="KW-1185">Reference proteome</keyword>
<evidence type="ECO:0000313" key="2">
    <source>
        <dbReference type="Proteomes" id="UP000290365"/>
    </source>
</evidence>
<dbReference type="RefSeq" id="WP_129891461.1">
    <property type="nucleotide sequence ID" value="NZ_CP035758.1"/>
</dbReference>
<dbReference type="EMBL" id="CP035758">
    <property type="protein sequence ID" value="QBD80397.1"/>
    <property type="molecule type" value="Genomic_DNA"/>
</dbReference>
<proteinExistence type="predicted"/>
<dbReference type="KEGG" id="kbs:EPA93_32265"/>
<name>A0A4P6JXC1_KTERU</name>
<dbReference type="Proteomes" id="UP000290365">
    <property type="component" value="Chromosome"/>
</dbReference>
<dbReference type="OrthoDB" id="259543at2"/>
<evidence type="ECO:0000313" key="1">
    <source>
        <dbReference type="EMBL" id="QBD80397.1"/>
    </source>
</evidence>
<gene>
    <name evidence="1" type="ORF">EPA93_32265</name>
</gene>
<sequence>MDKLTRAYYEATFKAAYLEKGGNAFQDFFSEIMEKCHPSDFQRVRPWGRMGDRKNDGYLRIFERSSEEVVV</sequence>